<feature type="chain" id="PRO_5045562134" evidence="1">
    <location>
        <begin position="20"/>
        <end position="130"/>
    </location>
</feature>
<keyword evidence="1" id="KW-0732">Signal</keyword>
<reference evidence="3 4" key="1">
    <citation type="submission" date="2022-02" db="EMBL/GenBank/DDBJ databases">
        <title>Description of Brenneria tiliae sp. nov. isolated from symptomatic Tilia x moltkei and Tilia x europaea trees in the UK.</title>
        <authorList>
            <person name="Kile H."/>
        </authorList>
    </citation>
    <scope>NUCLEOTIDE SEQUENCE [LARGE SCALE GENOMIC DNA]</scope>
    <source>
        <strain evidence="3 4">MC1SB4.1</strain>
    </source>
</reference>
<name>A0ABT0MXJ0_9GAMM</name>
<sequence length="130" mass="14711">MNKKYFFAAVLLYQGTVFAEDVCVSPASNADLLNCAEKEKEAAEKLINQEYIAAKKRVSNAYEASPKLSQDYLKTLLDSQRAWLKYRDNQCKLEAYLAEEGTSANKMLISKCVARLDKKRAGQLQAMPYQ</sequence>
<proteinExistence type="predicted"/>
<dbReference type="Proteomes" id="UP001203069">
    <property type="component" value="Unassembled WGS sequence"/>
</dbReference>
<dbReference type="RefSeq" id="WP_249245640.1">
    <property type="nucleotide sequence ID" value="NZ_JAKPBZ010000114.1"/>
</dbReference>
<gene>
    <name evidence="3" type="ORF">MFP26_17595</name>
</gene>
<dbReference type="Gene3D" id="1.20.1270.180">
    <property type="match status" value="1"/>
</dbReference>
<evidence type="ECO:0000259" key="2">
    <source>
        <dbReference type="Pfam" id="PF07007"/>
    </source>
</evidence>
<evidence type="ECO:0000313" key="4">
    <source>
        <dbReference type="Proteomes" id="UP001203069"/>
    </source>
</evidence>
<dbReference type="Pfam" id="PF07007">
    <property type="entry name" value="LprI"/>
    <property type="match status" value="1"/>
</dbReference>
<accession>A0ABT0MXJ0</accession>
<evidence type="ECO:0000256" key="1">
    <source>
        <dbReference type="SAM" id="SignalP"/>
    </source>
</evidence>
<feature type="domain" description="Lysozyme inhibitor LprI-like N-terminal" evidence="2">
    <location>
        <begin position="27"/>
        <end position="124"/>
    </location>
</feature>
<organism evidence="3 4">
    <name type="scientific">Brenneria tiliae</name>
    <dbReference type="NCBI Taxonomy" id="2914984"/>
    <lineage>
        <taxon>Bacteria</taxon>
        <taxon>Pseudomonadati</taxon>
        <taxon>Pseudomonadota</taxon>
        <taxon>Gammaproteobacteria</taxon>
        <taxon>Enterobacterales</taxon>
        <taxon>Pectobacteriaceae</taxon>
        <taxon>Brenneria</taxon>
    </lineage>
</organism>
<dbReference type="EMBL" id="JAKPBZ010000114">
    <property type="protein sequence ID" value="MCL2894492.1"/>
    <property type="molecule type" value="Genomic_DNA"/>
</dbReference>
<protein>
    <submittedName>
        <fullName evidence="3">DUF1311 domain-containing protein</fullName>
    </submittedName>
</protein>
<dbReference type="InterPro" id="IPR009739">
    <property type="entry name" value="LprI-like_N"/>
</dbReference>
<feature type="signal peptide" evidence="1">
    <location>
        <begin position="1"/>
        <end position="19"/>
    </location>
</feature>
<keyword evidence="4" id="KW-1185">Reference proteome</keyword>
<comment type="caution">
    <text evidence="3">The sequence shown here is derived from an EMBL/GenBank/DDBJ whole genome shotgun (WGS) entry which is preliminary data.</text>
</comment>
<evidence type="ECO:0000313" key="3">
    <source>
        <dbReference type="EMBL" id="MCL2894492.1"/>
    </source>
</evidence>